<protein>
    <recommendedName>
        <fullName evidence="4">Only prolin and serin are matching in the corresponding protein</fullName>
    </recommendedName>
</protein>
<feature type="region of interest" description="Disordered" evidence="1">
    <location>
        <begin position="249"/>
        <end position="321"/>
    </location>
</feature>
<feature type="compositionally biased region" description="Polar residues" evidence="1">
    <location>
        <begin position="310"/>
        <end position="319"/>
    </location>
</feature>
<evidence type="ECO:0000313" key="2">
    <source>
        <dbReference type="EMBL" id="QSS51412.1"/>
    </source>
</evidence>
<feature type="compositionally biased region" description="Polar residues" evidence="1">
    <location>
        <begin position="276"/>
        <end position="296"/>
    </location>
</feature>
<dbReference type="VEuPathDB" id="FungiDB:I7I53_06726"/>
<evidence type="ECO:0008006" key="4">
    <source>
        <dbReference type="Google" id="ProtNLM"/>
    </source>
</evidence>
<gene>
    <name evidence="2" type="ORF">I7I53_06726</name>
</gene>
<dbReference type="Proteomes" id="UP000663419">
    <property type="component" value="Chromosome 2"/>
</dbReference>
<feature type="compositionally biased region" description="Basic and acidic residues" evidence="1">
    <location>
        <begin position="10"/>
        <end position="20"/>
    </location>
</feature>
<reference evidence="2" key="1">
    <citation type="submission" date="2021-01" db="EMBL/GenBank/DDBJ databases">
        <title>Chromosome-level genome assembly of a human fungal pathogen reveals clustering of transcriptionally co-regulated genes.</title>
        <authorList>
            <person name="Voorhies M."/>
            <person name="Cohen S."/>
            <person name="Shea T.P."/>
            <person name="Petrus S."/>
            <person name="Munoz J.F."/>
            <person name="Poplawski S."/>
            <person name="Goldman W.E."/>
            <person name="Michael T."/>
            <person name="Cuomo C.A."/>
            <person name="Sil A."/>
            <person name="Beyhan S."/>
        </authorList>
    </citation>
    <scope>NUCLEOTIDE SEQUENCE</scope>
    <source>
        <strain evidence="2">H88</strain>
    </source>
</reference>
<dbReference type="AlphaFoldDB" id="A0A8A1LHF4"/>
<evidence type="ECO:0000313" key="3">
    <source>
        <dbReference type="Proteomes" id="UP000663419"/>
    </source>
</evidence>
<evidence type="ECO:0000256" key="1">
    <source>
        <dbReference type="SAM" id="MobiDB-lite"/>
    </source>
</evidence>
<proteinExistence type="predicted"/>
<name>A0A8A1LHF4_AJEC8</name>
<feature type="region of interest" description="Disordered" evidence="1">
    <location>
        <begin position="1"/>
        <end position="50"/>
    </location>
</feature>
<accession>A0A8A1LHF4</accession>
<organism evidence="2 3">
    <name type="scientific">Ajellomyces capsulatus (strain H88)</name>
    <name type="common">Darling's disease fungus</name>
    <name type="synonym">Histoplasma capsulatum</name>
    <dbReference type="NCBI Taxonomy" id="544711"/>
    <lineage>
        <taxon>Eukaryota</taxon>
        <taxon>Fungi</taxon>
        <taxon>Dikarya</taxon>
        <taxon>Ascomycota</taxon>
        <taxon>Pezizomycotina</taxon>
        <taxon>Eurotiomycetes</taxon>
        <taxon>Eurotiomycetidae</taxon>
        <taxon>Onygenales</taxon>
        <taxon>Ajellomycetaceae</taxon>
        <taxon>Histoplasma</taxon>
    </lineage>
</organism>
<feature type="compositionally biased region" description="Low complexity" evidence="1">
    <location>
        <begin position="22"/>
        <end position="44"/>
    </location>
</feature>
<sequence length="507" mass="55704">MDLLSQLFEANRRESSERNMESNQSFPSSNPAPQSPQSVASSNPGSPVVSLFSARAHNRFPSSTSSLASSPGLGSLTEGYSVMKTPLTDVKEDPLERETSVVVGSPYFADFNQVHSDDGYPVVLESYEYDLSDDVVEKPGSPKKRKSDSNSTATTFRGIAGLSHRFTSMSSKWRHKQKVDTAAAVLEKYDESLRSRANSATSTLVSPAVSSLSIRQGHHSPSPARAVFEERINEAGIAPIDVDMANRQSMEREPNATTPLLPPLMVNLPNGDDISPAQSPLQSPSVADGANRNTIDPSRPTCLPSPPLSKQPSVSSMNGQLAGAKCPAPYLSPVAMPDTDDEWSDKLGHANFTIRPEPYLPAARTVEAFDEHWNHWELARYNYAKHLTRISEHYGATSNIYRLTEEKWDSVEARWRENHNQLVTSLEDGKGNPVSLLHKPDIHPVEAIKIPHLDDKSKFPDRGDEDIVGPMSVAPVLQQSSYSSGKSLRKRTLFKFLQDLFSPSIKA</sequence>
<dbReference type="EMBL" id="CP069103">
    <property type="protein sequence ID" value="QSS51412.1"/>
    <property type="molecule type" value="Genomic_DNA"/>
</dbReference>